<evidence type="ECO:0000313" key="3">
    <source>
        <dbReference type="Proteomes" id="UP001626550"/>
    </source>
</evidence>
<dbReference type="AlphaFoldDB" id="A0ABD2PQ96"/>
<feature type="domain" description="EGF-like" evidence="1">
    <location>
        <begin position="21"/>
        <end position="35"/>
    </location>
</feature>
<protein>
    <recommendedName>
        <fullName evidence="1">EGF-like domain-containing protein</fullName>
    </recommendedName>
</protein>
<proteinExistence type="predicted"/>
<reference evidence="2 3" key="1">
    <citation type="submission" date="2024-11" db="EMBL/GenBank/DDBJ databases">
        <title>Adaptive evolution of stress response genes in parasites aligns with host niche diversity.</title>
        <authorList>
            <person name="Hahn C."/>
            <person name="Resl P."/>
        </authorList>
    </citation>
    <scope>NUCLEOTIDE SEQUENCE [LARGE SCALE GENOMIC DNA]</scope>
    <source>
        <strain evidence="2">EGGRZ-B1_66</strain>
        <tissue evidence="2">Body</tissue>
    </source>
</reference>
<dbReference type="Proteomes" id="UP001626550">
    <property type="component" value="Unassembled WGS sequence"/>
</dbReference>
<organism evidence="2 3">
    <name type="scientific">Cichlidogyrus casuarinus</name>
    <dbReference type="NCBI Taxonomy" id="1844966"/>
    <lineage>
        <taxon>Eukaryota</taxon>
        <taxon>Metazoa</taxon>
        <taxon>Spiralia</taxon>
        <taxon>Lophotrochozoa</taxon>
        <taxon>Platyhelminthes</taxon>
        <taxon>Monogenea</taxon>
        <taxon>Monopisthocotylea</taxon>
        <taxon>Dactylogyridea</taxon>
        <taxon>Ancyrocephalidae</taxon>
        <taxon>Cichlidogyrus</taxon>
    </lineage>
</organism>
<keyword evidence="3" id="KW-1185">Reference proteome</keyword>
<sequence>LDCFGQPCGANAECNLALRQCICHTGYFGYPWDGCVLNEQSLVDEKKEPKLPDARDDQLCFGPNCARKDRCDFGFWSCNCEDGYVRNPWNFCQPKERPRMYMCVFLHSIEPSSFLVSSADGISRMDHVPMTVPTKTKFLLTARNNAYNPITMDMNCLDSEIYFSSDKGERINMVSYNSETQAFITQPVTLGQYTGDKKIKILRVDSASGNLYVLRNNGREMFVMDTKGTRSVELTHLATWMQNKTESFKITNFVLNPVYG</sequence>
<name>A0ABD2PQ96_9PLAT</name>
<dbReference type="EMBL" id="JBJKFK010004024">
    <property type="protein sequence ID" value="KAL3309355.1"/>
    <property type="molecule type" value="Genomic_DNA"/>
</dbReference>
<evidence type="ECO:0000259" key="1">
    <source>
        <dbReference type="PROSITE" id="PS01186"/>
    </source>
</evidence>
<feature type="non-terminal residue" evidence="2">
    <location>
        <position position="1"/>
    </location>
</feature>
<dbReference type="InterPro" id="IPR011042">
    <property type="entry name" value="6-blade_b-propeller_TolB-like"/>
</dbReference>
<evidence type="ECO:0000313" key="2">
    <source>
        <dbReference type="EMBL" id="KAL3309355.1"/>
    </source>
</evidence>
<accession>A0ABD2PQ96</accession>
<dbReference type="InterPro" id="IPR000742">
    <property type="entry name" value="EGF"/>
</dbReference>
<gene>
    <name evidence="2" type="ORF">Ciccas_012100</name>
</gene>
<comment type="caution">
    <text evidence="2">The sequence shown here is derived from an EMBL/GenBank/DDBJ whole genome shotgun (WGS) entry which is preliminary data.</text>
</comment>
<dbReference type="Gene3D" id="2.120.10.30">
    <property type="entry name" value="TolB, C-terminal domain"/>
    <property type="match status" value="1"/>
</dbReference>
<dbReference type="PROSITE" id="PS01186">
    <property type="entry name" value="EGF_2"/>
    <property type="match status" value="1"/>
</dbReference>